<gene>
    <name evidence="2" type="ORF">GCM10022204_40910</name>
</gene>
<accession>A0ABP7EBE3</accession>
<comment type="caution">
    <text evidence="2">The sequence shown here is derived from an EMBL/GenBank/DDBJ whole genome shotgun (WGS) entry which is preliminary data.</text>
</comment>
<evidence type="ECO:0000313" key="2">
    <source>
        <dbReference type="EMBL" id="GAA3716919.1"/>
    </source>
</evidence>
<keyword evidence="3" id="KW-1185">Reference proteome</keyword>
<evidence type="ECO:0008006" key="4">
    <source>
        <dbReference type="Google" id="ProtNLM"/>
    </source>
</evidence>
<proteinExistence type="predicted"/>
<sequence>MWGHGWNGMGWNGMGWGAMGWGGWIMMILIVLTVWAVVAVAGIAIFRGLSARGGNASPPGDAGRLLDERFARGEIDSDEYTARREALRAAR</sequence>
<organism evidence="2 3">
    <name type="scientific">Microlunatus aurantiacus</name>
    <dbReference type="NCBI Taxonomy" id="446786"/>
    <lineage>
        <taxon>Bacteria</taxon>
        <taxon>Bacillati</taxon>
        <taxon>Actinomycetota</taxon>
        <taxon>Actinomycetes</taxon>
        <taxon>Propionibacteriales</taxon>
        <taxon>Propionibacteriaceae</taxon>
        <taxon>Microlunatus</taxon>
    </lineage>
</organism>
<name>A0ABP7EBE3_9ACTN</name>
<keyword evidence="1" id="KW-1133">Transmembrane helix</keyword>
<evidence type="ECO:0000313" key="3">
    <source>
        <dbReference type="Proteomes" id="UP001500051"/>
    </source>
</evidence>
<protein>
    <recommendedName>
        <fullName evidence="4">SHOCT domain-containing protein</fullName>
    </recommendedName>
</protein>
<dbReference type="Proteomes" id="UP001500051">
    <property type="component" value="Unassembled WGS sequence"/>
</dbReference>
<dbReference type="EMBL" id="BAAAYX010000022">
    <property type="protein sequence ID" value="GAA3716919.1"/>
    <property type="molecule type" value="Genomic_DNA"/>
</dbReference>
<keyword evidence="1" id="KW-0472">Membrane</keyword>
<reference evidence="3" key="1">
    <citation type="journal article" date="2019" name="Int. J. Syst. Evol. Microbiol.">
        <title>The Global Catalogue of Microorganisms (GCM) 10K type strain sequencing project: providing services to taxonomists for standard genome sequencing and annotation.</title>
        <authorList>
            <consortium name="The Broad Institute Genomics Platform"/>
            <consortium name="The Broad Institute Genome Sequencing Center for Infectious Disease"/>
            <person name="Wu L."/>
            <person name="Ma J."/>
        </authorList>
    </citation>
    <scope>NUCLEOTIDE SEQUENCE [LARGE SCALE GENOMIC DNA]</scope>
    <source>
        <strain evidence="3">JCM 16548</strain>
    </source>
</reference>
<evidence type="ECO:0000256" key="1">
    <source>
        <dbReference type="SAM" id="Phobius"/>
    </source>
</evidence>
<feature type="transmembrane region" description="Helical" evidence="1">
    <location>
        <begin position="20"/>
        <end position="46"/>
    </location>
</feature>
<keyword evidence="1" id="KW-0812">Transmembrane</keyword>